<dbReference type="InterPro" id="IPR050055">
    <property type="entry name" value="EF-Tu_GTPase"/>
</dbReference>
<evidence type="ECO:0000256" key="3">
    <source>
        <dbReference type="ARBA" id="ARBA00022741"/>
    </source>
</evidence>
<keyword evidence="10" id="KW-1185">Reference proteome</keyword>
<keyword evidence="6 7" id="KW-0342">GTP-binding</keyword>
<dbReference type="FunFam" id="2.40.30.10:FF:000001">
    <property type="entry name" value="Elongation factor Tu"/>
    <property type="match status" value="1"/>
</dbReference>
<dbReference type="Pfam" id="PF03144">
    <property type="entry name" value="GTP_EFTU_D2"/>
    <property type="match status" value="1"/>
</dbReference>
<dbReference type="GO" id="GO:0005739">
    <property type="term" value="C:mitochondrion"/>
    <property type="evidence" value="ECO:0007669"/>
    <property type="project" value="TreeGrafter"/>
</dbReference>
<dbReference type="InterPro" id="IPR005225">
    <property type="entry name" value="Small_GTP-bd"/>
</dbReference>
<reference evidence="10" key="1">
    <citation type="journal article" date="2023" name="Proc. Natl. Acad. Sci. U.S.A.">
        <title>Genomic and structural basis for evolution of tropane alkaloid biosynthesis.</title>
        <authorList>
            <person name="Wanga Y.-J."/>
            <person name="Taina T."/>
            <person name="Yua J.-Y."/>
            <person name="Lia J."/>
            <person name="Xua B."/>
            <person name="Chenc J."/>
            <person name="D'Auriad J.C."/>
            <person name="Huanga J.-P."/>
            <person name="Huanga S.-X."/>
        </authorList>
    </citation>
    <scope>NUCLEOTIDE SEQUENCE [LARGE SCALE GENOMIC DNA]</scope>
    <source>
        <strain evidence="10">cv. KIB-2019</strain>
    </source>
</reference>
<feature type="domain" description="Tr-type G" evidence="8">
    <location>
        <begin position="58"/>
        <end position="254"/>
    </location>
</feature>
<sequence length="445" mass="48530">MASISFRSSNSKQLIAVAPQLYYCCCRGSVPSQFSNEAGPTFSNHPWWRSMATFTRTKPHVNVGTIGHVDHGKTTLTAAITKVLAEEGKAKAIAFDEIDKAPEEKKRGITIATAHVEYETAKRHYAHVDCPGHADYVKNMITGAAQMDGGILVVSAPDGPMPQTKEHILLARQVGVPSLVCFLNKCDAVDDPELLELVEMELRELLSFYKFPGDDIPIVRGSALSALQGTSEEIGKKAILKLMEAVDEYIPDPVRQLDKPFLMPIEDVFSIQGRGTVATGRVEQGTIKVGEDVEILGLMQGTLKSTVTGVEMFKKSLDYGQAGDNVGLLLRGLKRDDIMRGMVIAKPGSVKTCKKFEAEIYVLTKDEGGRHTAFFSNYMPQFYMRTADITGKVELPENVKMVMPGDNVTATFELMSPVPLDAGQRFALREGGRTVGAGVVSKVIS</sequence>
<dbReference type="InterPro" id="IPR009001">
    <property type="entry name" value="Transl_elong_EF1A/Init_IF2_C"/>
</dbReference>
<evidence type="ECO:0000256" key="7">
    <source>
        <dbReference type="RuleBase" id="RU000325"/>
    </source>
</evidence>
<dbReference type="NCBIfam" id="NF009372">
    <property type="entry name" value="PRK12735.1"/>
    <property type="match status" value="1"/>
</dbReference>
<dbReference type="CDD" id="cd03707">
    <property type="entry name" value="EFTU_III"/>
    <property type="match status" value="1"/>
</dbReference>
<dbReference type="OrthoDB" id="2067at2759"/>
<dbReference type="PROSITE" id="PS51722">
    <property type="entry name" value="G_TR_2"/>
    <property type="match status" value="1"/>
</dbReference>
<dbReference type="InterPro" id="IPR004161">
    <property type="entry name" value="EFTu-like_2"/>
</dbReference>
<dbReference type="Pfam" id="PF03143">
    <property type="entry name" value="GTP_EFTU_D3"/>
    <property type="match status" value="1"/>
</dbReference>
<evidence type="ECO:0000259" key="8">
    <source>
        <dbReference type="PROSITE" id="PS51722"/>
    </source>
</evidence>
<dbReference type="InterPro" id="IPR000795">
    <property type="entry name" value="T_Tr_GTP-bd_dom"/>
</dbReference>
<evidence type="ECO:0000313" key="10">
    <source>
        <dbReference type="Proteomes" id="UP001152561"/>
    </source>
</evidence>
<dbReference type="GO" id="GO:0005525">
    <property type="term" value="F:GTP binding"/>
    <property type="evidence" value="ECO:0007669"/>
    <property type="project" value="UniProtKB-UniRule"/>
</dbReference>
<dbReference type="NCBIfam" id="TIGR00485">
    <property type="entry name" value="EF-Tu"/>
    <property type="match status" value="1"/>
</dbReference>
<comment type="function">
    <text evidence="1 7">This protein promotes the GTP-dependent binding of aminoacyl-tRNA to the A-site of ribosomes during protein biosynthesis.</text>
</comment>
<dbReference type="NCBIfam" id="TIGR00231">
    <property type="entry name" value="small_GTP"/>
    <property type="match status" value="1"/>
</dbReference>
<dbReference type="SUPFAM" id="SSF50447">
    <property type="entry name" value="Translation proteins"/>
    <property type="match status" value="1"/>
</dbReference>
<dbReference type="CDD" id="cd01884">
    <property type="entry name" value="EF_Tu"/>
    <property type="match status" value="1"/>
</dbReference>
<dbReference type="HAMAP" id="MF_00118_B">
    <property type="entry name" value="EF_Tu_B"/>
    <property type="match status" value="1"/>
</dbReference>
<accession>A0A9Q1QZD1</accession>
<dbReference type="Gene3D" id="2.40.30.10">
    <property type="entry name" value="Translation factors"/>
    <property type="match status" value="2"/>
</dbReference>
<comment type="caution">
    <text evidence="9">The sequence shown here is derived from an EMBL/GenBank/DDBJ whole genome shotgun (WGS) entry which is preliminary data.</text>
</comment>
<dbReference type="GO" id="GO:0003746">
    <property type="term" value="F:translation elongation factor activity"/>
    <property type="evidence" value="ECO:0007669"/>
    <property type="project" value="UniProtKB-UniRule"/>
</dbReference>
<dbReference type="InterPro" id="IPR009000">
    <property type="entry name" value="Transl_B-barrel_sf"/>
</dbReference>
<dbReference type="PROSITE" id="PS00301">
    <property type="entry name" value="G_TR_1"/>
    <property type="match status" value="1"/>
</dbReference>
<keyword evidence="5" id="KW-0648">Protein biosynthesis</keyword>
<dbReference type="PANTHER" id="PTHR43721">
    <property type="entry name" value="ELONGATION FACTOR TU-RELATED"/>
    <property type="match status" value="1"/>
</dbReference>
<dbReference type="SUPFAM" id="SSF50465">
    <property type="entry name" value="EF-Tu/eEF-1alpha/eIF2-gamma C-terminal domain"/>
    <property type="match status" value="1"/>
</dbReference>
<organism evidence="9 10">
    <name type="scientific">Anisodus acutangulus</name>
    <dbReference type="NCBI Taxonomy" id="402998"/>
    <lineage>
        <taxon>Eukaryota</taxon>
        <taxon>Viridiplantae</taxon>
        <taxon>Streptophyta</taxon>
        <taxon>Embryophyta</taxon>
        <taxon>Tracheophyta</taxon>
        <taxon>Spermatophyta</taxon>
        <taxon>Magnoliopsida</taxon>
        <taxon>eudicotyledons</taxon>
        <taxon>Gunneridae</taxon>
        <taxon>Pentapetalae</taxon>
        <taxon>asterids</taxon>
        <taxon>lamiids</taxon>
        <taxon>Solanales</taxon>
        <taxon>Solanaceae</taxon>
        <taxon>Solanoideae</taxon>
        <taxon>Hyoscyameae</taxon>
        <taxon>Anisodus</taxon>
    </lineage>
</organism>
<dbReference type="NCBIfam" id="NF009373">
    <property type="entry name" value="PRK12736.1"/>
    <property type="match status" value="1"/>
</dbReference>
<dbReference type="Proteomes" id="UP001152561">
    <property type="component" value="Unassembled WGS sequence"/>
</dbReference>
<evidence type="ECO:0000256" key="6">
    <source>
        <dbReference type="ARBA" id="ARBA00023134"/>
    </source>
</evidence>
<evidence type="ECO:0000256" key="4">
    <source>
        <dbReference type="ARBA" id="ARBA00022768"/>
    </source>
</evidence>
<dbReference type="Pfam" id="PF00009">
    <property type="entry name" value="GTP_EFTU"/>
    <property type="match status" value="1"/>
</dbReference>
<dbReference type="InterPro" id="IPR004160">
    <property type="entry name" value="Transl_elong_EFTu/EF1A_C"/>
</dbReference>
<dbReference type="EMBL" id="JAJAGQ010000018">
    <property type="protein sequence ID" value="KAJ8535710.1"/>
    <property type="molecule type" value="Genomic_DNA"/>
</dbReference>
<proteinExistence type="inferred from homology"/>
<name>A0A9Q1QZD1_9SOLA</name>
<dbReference type="NCBIfam" id="NF000766">
    <property type="entry name" value="PRK00049.1"/>
    <property type="match status" value="1"/>
</dbReference>
<dbReference type="InterPro" id="IPR027417">
    <property type="entry name" value="P-loop_NTPase"/>
</dbReference>
<dbReference type="InterPro" id="IPR033720">
    <property type="entry name" value="EFTU_2"/>
</dbReference>
<keyword evidence="4 7" id="KW-0251">Elongation factor</keyword>
<dbReference type="PANTHER" id="PTHR43721:SF23">
    <property type="entry name" value="ELONGATION FACTOR TU"/>
    <property type="match status" value="1"/>
</dbReference>
<dbReference type="InterPro" id="IPR031157">
    <property type="entry name" value="G_TR_CS"/>
</dbReference>
<comment type="similarity">
    <text evidence="2 7">Belongs to the TRAFAC class translation factor GTPase superfamily. Classic translation factor GTPase family. EF-Tu/EF-1A subfamily.</text>
</comment>
<evidence type="ECO:0000256" key="1">
    <source>
        <dbReference type="ARBA" id="ARBA00003982"/>
    </source>
</evidence>
<dbReference type="InterPro" id="IPR041709">
    <property type="entry name" value="EF-Tu_GTP-bd"/>
</dbReference>
<gene>
    <name evidence="9" type="ORF">K7X08_023430</name>
</gene>
<keyword evidence="3 7" id="KW-0547">Nucleotide-binding</keyword>
<protein>
    <recommendedName>
        <fullName evidence="7">Elongation factor Tu</fullName>
    </recommendedName>
</protein>
<dbReference type="GO" id="GO:0070125">
    <property type="term" value="P:mitochondrial translational elongation"/>
    <property type="evidence" value="ECO:0007669"/>
    <property type="project" value="TreeGrafter"/>
</dbReference>
<evidence type="ECO:0000256" key="5">
    <source>
        <dbReference type="ARBA" id="ARBA00022917"/>
    </source>
</evidence>
<dbReference type="FunFam" id="3.40.50.300:FF:000003">
    <property type="entry name" value="Elongation factor Tu"/>
    <property type="match status" value="1"/>
</dbReference>
<evidence type="ECO:0000256" key="2">
    <source>
        <dbReference type="ARBA" id="ARBA00007249"/>
    </source>
</evidence>
<dbReference type="CDD" id="cd03697">
    <property type="entry name" value="EFTU_II"/>
    <property type="match status" value="1"/>
</dbReference>
<dbReference type="Gene3D" id="3.40.50.300">
    <property type="entry name" value="P-loop containing nucleotide triphosphate hydrolases"/>
    <property type="match status" value="1"/>
</dbReference>
<dbReference type="AlphaFoldDB" id="A0A9Q1QZD1"/>
<dbReference type="PRINTS" id="PR00315">
    <property type="entry name" value="ELONGATNFCT"/>
</dbReference>
<dbReference type="SUPFAM" id="SSF52540">
    <property type="entry name" value="P-loop containing nucleoside triphosphate hydrolases"/>
    <property type="match status" value="1"/>
</dbReference>
<evidence type="ECO:0000313" key="9">
    <source>
        <dbReference type="EMBL" id="KAJ8535710.1"/>
    </source>
</evidence>
<dbReference type="InterPro" id="IPR004541">
    <property type="entry name" value="Transl_elong_EFTu/EF1A_bac/org"/>
</dbReference>
<dbReference type="GO" id="GO:0003924">
    <property type="term" value="F:GTPase activity"/>
    <property type="evidence" value="ECO:0007669"/>
    <property type="project" value="UniProtKB-UniRule"/>
</dbReference>